<reference evidence="1 2" key="1">
    <citation type="submission" date="2021-06" db="EMBL/GenBank/DDBJ databases">
        <title>Caerostris extrusa draft genome.</title>
        <authorList>
            <person name="Kono N."/>
            <person name="Arakawa K."/>
        </authorList>
    </citation>
    <scope>NUCLEOTIDE SEQUENCE [LARGE SCALE GENOMIC DNA]</scope>
</reference>
<dbReference type="AlphaFoldDB" id="A0AAV4WJ30"/>
<gene>
    <name evidence="1" type="ORF">CEXT_715831</name>
</gene>
<organism evidence="1 2">
    <name type="scientific">Caerostris extrusa</name>
    <name type="common">Bark spider</name>
    <name type="synonym">Caerostris bankana</name>
    <dbReference type="NCBI Taxonomy" id="172846"/>
    <lineage>
        <taxon>Eukaryota</taxon>
        <taxon>Metazoa</taxon>
        <taxon>Ecdysozoa</taxon>
        <taxon>Arthropoda</taxon>
        <taxon>Chelicerata</taxon>
        <taxon>Arachnida</taxon>
        <taxon>Araneae</taxon>
        <taxon>Araneomorphae</taxon>
        <taxon>Entelegynae</taxon>
        <taxon>Araneoidea</taxon>
        <taxon>Araneidae</taxon>
        <taxon>Caerostris</taxon>
    </lineage>
</organism>
<protein>
    <submittedName>
        <fullName evidence="1">Uncharacterized protein</fullName>
    </submittedName>
</protein>
<accession>A0AAV4WJ30</accession>
<evidence type="ECO:0000313" key="1">
    <source>
        <dbReference type="EMBL" id="GIY81814.1"/>
    </source>
</evidence>
<comment type="caution">
    <text evidence="1">The sequence shown here is derived from an EMBL/GenBank/DDBJ whole genome shotgun (WGS) entry which is preliminary data.</text>
</comment>
<dbReference type="Proteomes" id="UP001054945">
    <property type="component" value="Unassembled WGS sequence"/>
</dbReference>
<sequence>MYMKYMSLLTEKILEANIKRESEPPSPIYIDLFMWMVCTRIGMRSSALLKPRNWLPRLSYCLRNASKKWFLFCSEPKKQLDAKKPKQNGAAKIVAAFVKSNMSWEKPISLIGNGIPTSKQER</sequence>
<evidence type="ECO:0000313" key="2">
    <source>
        <dbReference type="Proteomes" id="UP001054945"/>
    </source>
</evidence>
<dbReference type="EMBL" id="BPLR01016169">
    <property type="protein sequence ID" value="GIY81814.1"/>
    <property type="molecule type" value="Genomic_DNA"/>
</dbReference>
<name>A0AAV4WJ30_CAEEX</name>
<proteinExistence type="predicted"/>
<keyword evidence="2" id="KW-1185">Reference proteome</keyword>